<organism evidence="2 3">
    <name type="scientific">Opisthorchis felineus</name>
    <dbReference type="NCBI Taxonomy" id="147828"/>
    <lineage>
        <taxon>Eukaryota</taxon>
        <taxon>Metazoa</taxon>
        <taxon>Spiralia</taxon>
        <taxon>Lophotrochozoa</taxon>
        <taxon>Platyhelminthes</taxon>
        <taxon>Trematoda</taxon>
        <taxon>Digenea</taxon>
        <taxon>Opisthorchiida</taxon>
        <taxon>Opisthorchiata</taxon>
        <taxon>Opisthorchiidae</taxon>
        <taxon>Opisthorchis</taxon>
    </lineage>
</organism>
<evidence type="ECO:0000256" key="1">
    <source>
        <dbReference type="SAM" id="Phobius"/>
    </source>
</evidence>
<dbReference type="AlphaFoldDB" id="A0A4S2LVK3"/>
<name>A0A4S2LVK3_OPIFE</name>
<dbReference type="Proteomes" id="UP000308267">
    <property type="component" value="Unassembled WGS sequence"/>
</dbReference>
<evidence type="ECO:0000313" key="3">
    <source>
        <dbReference type="Proteomes" id="UP000308267"/>
    </source>
</evidence>
<evidence type="ECO:0000313" key="2">
    <source>
        <dbReference type="EMBL" id="TGZ67883.1"/>
    </source>
</evidence>
<reference evidence="2 3" key="1">
    <citation type="journal article" date="2019" name="BMC Genomics">
        <title>New insights from Opisthorchis felineus genome: update on genomics of the epidemiologically important liver flukes.</title>
        <authorList>
            <person name="Ershov N.I."/>
            <person name="Mordvinov V.A."/>
            <person name="Prokhortchouk E.B."/>
            <person name="Pakharukova M.Y."/>
            <person name="Gunbin K.V."/>
            <person name="Ustyantsev K."/>
            <person name="Genaev M.A."/>
            <person name="Blinov A.G."/>
            <person name="Mazur A."/>
            <person name="Boulygina E."/>
            <person name="Tsygankova S."/>
            <person name="Khrameeva E."/>
            <person name="Chekanov N."/>
            <person name="Fan G."/>
            <person name="Xiao A."/>
            <person name="Zhang H."/>
            <person name="Xu X."/>
            <person name="Yang H."/>
            <person name="Solovyev V."/>
            <person name="Lee S.M."/>
            <person name="Liu X."/>
            <person name="Afonnikov D.A."/>
            <person name="Skryabin K.G."/>
        </authorList>
    </citation>
    <scope>NUCLEOTIDE SEQUENCE [LARGE SCALE GENOMIC DNA]</scope>
    <source>
        <strain evidence="2">AK-0245</strain>
        <tissue evidence="2">Whole organism</tissue>
    </source>
</reference>
<dbReference type="EMBL" id="SJOL01006395">
    <property type="protein sequence ID" value="TGZ67883.1"/>
    <property type="molecule type" value="Genomic_DNA"/>
</dbReference>
<feature type="transmembrane region" description="Helical" evidence="1">
    <location>
        <begin position="68"/>
        <end position="87"/>
    </location>
</feature>
<protein>
    <submittedName>
        <fullName evidence="2">Uncharacterized protein</fullName>
    </submittedName>
</protein>
<sequence>MARYVIFFKRNRVMEATARVYENSDIRLPVVAAVVVVSVDITKAVLLVTEIIKHWSLRTIKLDNPAQFLLLIIFCFLPQLFGIHDFLSSECHLVVILTGFLSEAIF</sequence>
<keyword evidence="3" id="KW-1185">Reference proteome</keyword>
<keyword evidence="1" id="KW-1133">Transmembrane helix</keyword>
<proteinExistence type="predicted"/>
<accession>A0A4S2LVK3</accession>
<comment type="caution">
    <text evidence="2">The sequence shown here is derived from an EMBL/GenBank/DDBJ whole genome shotgun (WGS) entry which is preliminary data.</text>
</comment>
<gene>
    <name evidence="2" type="ORF">CRM22_004562</name>
</gene>
<keyword evidence="1" id="KW-0472">Membrane</keyword>
<keyword evidence="1" id="KW-0812">Transmembrane</keyword>